<organism evidence="2 3">
    <name type="scientific">Symbiodinium necroappetens</name>
    <dbReference type="NCBI Taxonomy" id="1628268"/>
    <lineage>
        <taxon>Eukaryota</taxon>
        <taxon>Sar</taxon>
        <taxon>Alveolata</taxon>
        <taxon>Dinophyceae</taxon>
        <taxon>Suessiales</taxon>
        <taxon>Symbiodiniaceae</taxon>
        <taxon>Symbiodinium</taxon>
    </lineage>
</organism>
<evidence type="ECO:0000313" key="2">
    <source>
        <dbReference type="EMBL" id="CAE7339358.1"/>
    </source>
</evidence>
<feature type="compositionally biased region" description="Low complexity" evidence="1">
    <location>
        <begin position="59"/>
        <end position="71"/>
    </location>
</feature>
<accession>A0A812PM52</accession>
<gene>
    <name evidence="2" type="ORF">SNEC2469_LOCUS8718</name>
</gene>
<dbReference type="CDD" id="cd00121">
    <property type="entry name" value="MATH"/>
    <property type="match status" value="1"/>
</dbReference>
<sequence>MQGGEDYDYEYGQWVAVDMNEMGGMEGNNSAPWNFNPQAAEFNPQAKEFVPMSRRKSSDSPGLGSSPSTSGRSRHRAWASPKATPVVSPAVGPGGWGRTPTPSPMIRPVASPLLQGIYLPDLGPPADQEPVGEPQPMSTSIDLQLVEEGADAEVDGGRFSWTVNKFWKELSEFPKDSCVMSPTFSIQDARMQLSFYPNGSREAEPGHCSVALSRSPDCPGI</sequence>
<proteinExistence type="predicted"/>
<dbReference type="AlphaFoldDB" id="A0A812PM52"/>
<dbReference type="EMBL" id="CAJNJA010014286">
    <property type="protein sequence ID" value="CAE7339358.1"/>
    <property type="molecule type" value="Genomic_DNA"/>
</dbReference>
<name>A0A812PM52_9DINO</name>
<feature type="non-terminal residue" evidence="2">
    <location>
        <position position="221"/>
    </location>
</feature>
<keyword evidence="3" id="KW-1185">Reference proteome</keyword>
<dbReference type="OrthoDB" id="416164at2759"/>
<dbReference type="Proteomes" id="UP000601435">
    <property type="component" value="Unassembled WGS sequence"/>
</dbReference>
<dbReference type="InterPro" id="IPR008974">
    <property type="entry name" value="TRAF-like"/>
</dbReference>
<evidence type="ECO:0000313" key="3">
    <source>
        <dbReference type="Proteomes" id="UP000601435"/>
    </source>
</evidence>
<reference evidence="2" key="1">
    <citation type="submission" date="2021-02" db="EMBL/GenBank/DDBJ databases">
        <authorList>
            <person name="Dougan E. K."/>
            <person name="Rhodes N."/>
            <person name="Thang M."/>
            <person name="Chan C."/>
        </authorList>
    </citation>
    <scope>NUCLEOTIDE SEQUENCE</scope>
</reference>
<evidence type="ECO:0000256" key="1">
    <source>
        <dbReference type="SAM" id="MobiDB-lite"/>
    </source>
</evidence>
<feature type="region of interest" description="Disordered" evidence="1">
    <location>
        <begin position="202"/>
        <end position="221"/>
    </location>
</feature>
<dbReference type="InterPro" id="IPR002083">
    <property type="entry name" value="MATH/TRAF_dom"/>
</dbReference>
<protein>
    <submittedName>
        <fullName evidence="2">Uncharacterized protein</fullName>
    </submittedName>
</protein>
<dbReference type="SUPFAM" id="SSF49599">
    <property type="entry name" value="TRAF domain-like"/>
    <property type="match status" value="1"/>
</dbReference>
<comment type="caution">
    <text evidence="2">The sequence shown here is derived from an EMBL/GenBank/DDBJ whole genome shotgun (WGS) entry which is preliminary data.</text>
</comment>
<dbReference type="Gene3D" id="2.60.210.10">
    <property type="entry name" value="Apoptosis, Tumor Necrosis Factor Receptor Associated Protein 2, Chain A"/>
    <property type="match status" value="1"/>
</dbReference>
<feature type="compositionally biased region" description="Polar residues" evidence="1">
    <location>
        <begin position="27"/>
        <end position="37"/>
    </location>
</feature>
<feature type="region of interest" description="Disordered" evidence="1">
    <location>
        <begin position="23"/>
        <end position="95"/>
    </location>
</feature>